<gene>
    <name evidence="4" type="ORF">GE061_007163</name>
</gene>
<keyword evidence="3" id="KW-0732">Signal</keyword>
<accession>A0A8S9WSR0</accession>
<feature type="region of interest" description="Disordered" evidence="2">
    <location>
        <begin position="362"/>
        <end position="385"/>
    </location>
</feature>
<dbReference type="CDD" id="cd00042">
    <property type="entry name" value="CY"/>
    <property type="match status" value="1"/>
</dbReference>
<dbReference type="InterPro" id="IPR046350">
    <property type="entry name" value="Cystatin_sf"/>
</dbReference>
<organism evidence="4 5">
    <name type="scientific">Apolygus lucorum</name>
    <name type="common">Small green plant bug</name>
    <name type="synonym">Lygocoris lucorum</name>
    <dbReference type="NCBI Taxonomy" id="248454"/>
    <lineage>
        <taxon>Eukaryota</taxon>
        <taxon>Metazoa</taxon>
        <taxon>Ecdysozoa</taxon>
        <taxon>Arthropoda</taxon>
        <taxon>Hexapoda</taxon>
        <taxon>Insecta</taxon>
        <taxon>Pterygota</taxon>
        <taxon>Neoptera</taxon>
        <taxon>Paraneoptera</taxon>
        <taxon>Hemiptera</taxon>
        <taxon>Heteroptera</taxon>
        <taxon>Panheteroptera</taxon>
        <taxon>Cimicomorpha</taxon>
        <taxon>Miridae</taxon>
        <taxon>Mirini</taxon>
        <taxon>Apolygus</taxon>
    </lineage>
</organism>
<dbReference type="SUPFAM" id="SSF54403">
    <property type="entry name" value="Cystatin/monellin"/>
    <property type="match status" value="1"/>
</dbReference>
<dbReference type="InterPro" id="IPR018073">
    <property type="entry name" value="Prot_inh_cystat_CS"/>
</dbReference>
<evidence type="ECO:0000256" key="1">
    <source>
        <dbReference type="ARBA" id="ARBA00009403"/>
    </source>
</evidence>
<dbReference type="AlphaFoldDB" id="A0A8S9WSR0"/>
<comment type="caution">
    <text evidence="4">The sequence shown here is derived from an EMBL/GenBank/DDBJ whole genome shotgun (WGS) entry which is preliminary data.</text>
</comment>
<evidence type="ECO:0000313" key="5">
    <source>
        <dbReference type="Proteomes" id="UP000466442"/>
    </source>
</evidence>
<evidence type="ECO:0000256" key="3">
    <source>
        <dbReference type="SAM" id="SignalP"/>
    </source>
</evidence>
<dbReference type="InterPro" id="IPR000010">
    <property type="entry name" value="Cystatin_dom"/>
</dbReference>
<dbReference type="EMBL" id="WIXP02000015">
    <property type="protein sequence ID" value="KAF6199138.1"/>
    <property type="molecule type" value="Genomic_DNA"/>
</dbReference>
<evidence type="ECO:0000313" key="4">
    <source>
        <dbReference type="EMBL" id="KAF6199138.1"/>
    </source>
</evidence>
<feature type="chain" id="PRO_5035755636" evidence="3">
    <location>
        <begin position="23"/>
        <end position="385"/>
    </location>
</feature>
<dbReference type="PROSITE" id="PS00287">
    <property type="entry name" value="CYSTATIN"/>
    <property type="match status" value="1"/>
</dbReference>
<name>A0A8S9WSR0_APOLU</name>
<evidence type="ECO:0000256" key="2">
    <source>
        <dbReference type="SAM" id="MobiDB-lite"/>
    </source>
</evidence>
<sequence length="385" mass="42786">MDAHNYFALLIFGIFTVNHVSAFHEVCAGCPIKHGSSSFFMDKLFRALATANDNEGVVKINSVTSQVVSGIKYIVVYESSSGRTCTATWLERDTQAPQGVRIFCETEKTFMNRNGSDKIVGTLLKASQHKRSLSVSDLSPDTVELLRKHLGYLMDDRTNSMYTQEVISMNITRVEKYGHGYRVNAEAVLAFTSCTKYALPRPNEKCELTKNRQKCSVTMTMVQPQGGQKWYKLDQFNCTPLHFPAVSPDPPSGPDPYFTGHHLGAWPQYNVSKHHPRTQPRSTVMSMEELESSVLTLRLASNLEALTPVFEALAPYRDTPQLSPPASPKSLGFNKVNSKPVILYRPAPWISSCLPGSPCWRKTQTQPVPGSPPFNLAASPPDSPR</sequence>
<proteinExistence type="inferred from homology"/>
<keyword evidence="5" id="KW-1185">Reference proteome</keyword>
<dbReference type="Proteomes" id="UP000466442">
    <property type="component" value="Unassembled WGS sequence"/>
</dbReference>
<feature type="signal peptide" evidence="3">
    <location>
        <begin position="1"/>
        <end position="22"/>
    </location>
</feature>
<reference evidence="4" key="1">
    <citation type="journal article" date="2021" name="Mol. Ecol. Resour.">
        <title>Apolygus lucorum genome provides insights into omnivorousness and mesophyll feeding.</title>
        <authorList>
            <person name="Liu Y."/>
            <person name="Liu H."/>
            <person name="Wang H."/>
            <person name="Huang T."/>
            <person name="Liu B."/>
            <person name="Yang B."/>
            <person name="Yin L."/>
            <person name="Li B."/>
            <person name="Zhang Y."/>
            <person name="Zhang S."/>
            <person name="Jiang F."/>
            <person name="Zhang X."/>
            <person name="Ren Y."/>
            <person name="Wang B."/>
            <person name="Wang S."/>
            <person name="Lu Y."/>
            <person name="Wu K."/>
            <person name="Fan W."/>
            <person name="Wang G."/>
        </authorList>
    </citation>
    <scope>NUCLEOTIDE SEQUENCE</scope>
    <source>
        <strain evidence="4">12Hb</strain>
    </source>
</reference>
<comment type="similarity">
    <text evidence="1">Belongs to the cystatin family.</text>
</comment>
<protein>
    <submittedName>
        <fullName evidence="4">Uncharacterized protein</fullName>
    </submittedName>
</protein>
<dbReference type="GO" id="GO:0004869">
    <property type="term" value="F:cysteine-type endopeptidase inhibitor activity"/>
    <property type="evidence" value="ECO:0007669"/>
    <property type="project" value="InterPro"/>
</dbReference>